<dbReference type="RefSeq" id="XP_007323686.1">
    <property type="nucleotide sequence ID" value="XM_007323624.1"/>
</dbReference>
<organism>
    <name type="scientific">Serpula lacrymans var. lacrymans (strain S7.9)</name>
    <name type="common">Dry rot fungus</name>
    <dbReference type="NCBI Taxonomy" id="578457"/>
    <lineage>
        <taxon>Eukaryota</taxon>
        <taxon>Fungi</taxon>
        <taxon>Dikarya</taxon>
        <taxon>Basidiomycota</taxon>
        <taxon>Agaricomycotina</taxon>
        <taxon>Agaricomycetes</taxon>
        <taxon>Agaricomycetidae</taxon>
        <taxon>Boletales</taxon>
        <taxon>Coniophorineae</taxon>
        <taxon>Serpulaceae</taxon>
        <taxon>Serpula</taxon>
    </lineage>
</organism>
<gene>
    <name evidence="1" type="ORF">SERLADRAFT_479106</name>
</gene>
<evidence type="ECO:0000313" key="1">
    <source>
        <dbReference type="EMBL" id="EGO19553.1"/>
    </source>
</evidence>
<name>F8PBB3_SERL9</name>
<dbReference type="HOGENOM" id="CLU_2544007_0_0_1"/>
<dbReference type="EMBL" id="GL945443">
    <property type="protein sequence ID" value="EGO19553.1"/>
    <property type="molecule type" value="Genomic_DNA"/>
</dbReference>
<reference evidence="1" key="1">
    <citation type="submission" date="2011-04" db="EMBL/GenBank/DDBJ databases">
        <title>Evolution of plant cell wall degrading machinery underlies the functional diversity of forest fungi.</title>
        <authorList>
            <consortium name="US DOE Joint Genome Institute (JGI-PGF)"/>
            <person name="Eastwood D.C."/>
            <person name="Floudas D."/>
            <person name="Binder M."/>
            <person name="Majcherczyk A."/>
            <person name="Schneider P."/>
            <person name="Aerts A."/>
            <person name="Asiegbu F.O."/>
            <person name="Baker S.E."/>
            <person name="Barry K."/>
            <person name="Bendiksby M."/>
            <person name="Blumentritt M."/>
            <person name="Coutinho P.M."/>
            <person name="Cullen D."/>
            <person name="Cullen D."/>
            <person name="Gathman A."/>
            <person name="Goodell B."/>
            <person name="Henrissat B."/>
            <person name="Ihrmark K."/>
            <person name="Kauserud H."/>
            <person name="Kohler A."/>
            <person name="LaButti K."/>
            <person name="Lapidus A."/>
            <person name="Lavin J.L."/>
            <person name="Lee Y.-H."/>
            <person name="Lindquist E."/>
            <person name="Lilly W."/>
            <person name="Lucas S."/>
            <person name="Morin E."/>
            <person name="Murat C."/>
            <person name="Oguiza J.A."/>
            <person name="Park J."/>
            <person name="Pisabarro A.G."/>
            <person name="Riley R."/>
            <person name="Rosling A."/>
            <person name="Salamov A."/>
            <person name="Schmidt O."/>
            <person name="Schmutz J."/>
            <person name="Skrede I."/>
            <person name="Stenlid J."/>
            <person name="Wiebenga A."/>
            <person name="Xie X."/>
            <person name="Kues U."/>
            <person name="Hibbett D.S."/>
            <person name="Hoffmeister D."/>
            <person name="Hogberg N."/>
            <person name="Martin F."/>
            <person name="Grigoriev I.V."/>
            <person name="Watkinson S.C."/>
        </authorList>
    </citation>
    <scope>NUCLEOTIDE SEQUENCE</scope>
    <source>
        <strain evidence="1">S7.9</strain>
    </source>
</reference>
<dbReference type="KEGG" id="sla:SERLADRAFT_479106"/>
<dbReference type="AlphaFoldDB" id="F8PBB3"/>
<dbReference type="GeneID" id="18821297"/>
<protein>
    <submittedName>
        <fullName evidence="1">Uncharacterized protein</fullName>
    </submittedName>
</protein>
<sequence>MVYNAHTVAFKGDFVLAMVLEIAQKSRFDVAMQLFSYVIRFAIPYHPLFEEQKNKSKCRAPISTHGMHVVEDVECDDSCRQHN</sequence>
<proteinExistence type="predicted"/>
<dbReference type="Proteomes" id="UP000008064">
    <property type="component" value="Unassembled WGS sequence"/>
</dbReference>
<accession>F8PBB3</accession>